<dbReference type="SUPFAM" id="SSF50346">
    <property type="entry name" value="PRC-barrel domain"/>
    <property type="match status" value="1"/>
</dbReference>
<feature type="domain" description="PRC-barrel" evidence="2">
    <location>
        <begin position="4"/>
        <end position="74"/>
    </location>
</feature>
<dbReference type="Pfam" id="PF05239">
    <property type="entry name" value="PRC"/>
    <property type="match status" value="1"/>
</dbReference>
<evidence type="ECO:0000256" key="1">
    <source>
        <dbReference type="SAM" id="MobiDB-lite"/>
    </source>
</evidence>
<evidence type="ECO:0000259" key="3">
    <source>
        <dbReference type="Pfam" id="PF09557"/>
    </source>
</evidence>
<feature type="region of interest" description="Disordered" evidence="1">
    <location>
        <begin position="80"/>
        <end position="293"/>
    </location>
</feature>
<dbReference type="EMBL" id="JAYWMA010000001">
    <property type="protein sequence ID" value="MEX3527638.1"/>
    <property type="molecule type" value="Genomic_DNA"/>
</dbReference>
<feature type="compositionally biased region" description="Basic and acidic residues" evidence="1">
    <location>
        <begin position="266"/>
        <end position="290"/>
    </location>
</feature>
<protein>
    <submittedName>
        <fullName evidence="4">PRC-barrel domain-containing protein</fullName>
    </submittedName>
</protein>
<reference evidence="4 5" key="1">
    <citation type="journal article" date="2024" name="Fungal Genet. Biol.">
        <title>The porcine skin microbiome exhibits broad fungal antagonism.</title>
        <authorList>
            <person name="De La Cruz K.F."/>
            <person name="Townsend E.C."/>
            <person name="Alex Cheong J.Z."/>
            <person name="Salamzade R."/>
            <person name="Liu A."/>
            <person name="Sandstrom S."/>
            <person name="Davila E."/>
            <person name="Huang L."/>
            <person name="Xu K.H."/>
            <person name="Wu S.Y."/>
            <person name="Meudt J.J."/>
            <person name="Shanmuganayagam D."/>
            <person name="Gibson A.L.F."/>
            <person name="Kalan L.R."/>
        </authorList>
    </citation>
    <scope>NUCLEOTIDE SEQUENCE [LARGE SCALE GENOMIC DNA]</scope>
    <source>
        <strain evidence="4 5">LK2569</strain>
    </source>
</reference>
<sequence>MATEKNIKDLFNATAYDRNGDKLGAVKEVFVDDNSGQPTFVEVGHGLFGMSSSLVPMRGHRLSGDQLQLAFDKDRIKDAPNLDADNHLTPEDQRNIYDHYQLTDAQDSERYLADERRERHADPHHDGRRDGDRDLRDGDRDLPRDAAAGAGVGAAGAGITAGLADDGRAGRDDRGIRDEHGVRDDRDLRDRGQTRPGQVHDRPDHVDSDLSAEELDRRADQRDVDMRDAERTEALDGQAPLKSDDHGPVDRHDTDQRSDLGGAAADRGDHGDAGGQDRDLGGDRGTGEVRLRRHVVTDYETIEVPVTREEIRVERDTISDRDERDARDIVDPDMHNTRDERGARGLDDEMRDNRDLGDGRDFR</sequence>
<feature type="compositionally biased region" description="Basic and acidic residues" evidence="1">
    <location>
        <begin position="165"/>
        <end position="234"/>
    </location>
</feature>
<feature type="compositionally biased region" description="Basic and acidic residues" evidence="1">
    <location>
        <begin position="80"/>
        <end position="97"/>
    </location>
</feature>
<dbReference type="Gene3D" id="3.90.50.10">
    <property type="entry name" value="Photosynthetic Reaction Center, subunit H, domain 2"/>
    <property type="match status" value="1"/>
</dbReference>
<evidence type="ECO:0000313" key="5">
    <source>
        <dbReference type="Proteomes" id="UP001558353"/>
    </source>
</evidence>
<accession>A0ABV3UQN5</accession>
<feature type="compositionally biased region" description="Basic and acidic residues" evidence="1">
    <location>
        <begin position="107"/>
        <end position="144"/>
    </location>
</feature>
<dbReference type="Proteomes" id="UP001558353">
    <property type="component" value="Unassembled WGS sequence"/>
</dbReference>
<dbReference type="InterPro" id="IPR014747">
    <property type="entry name" value="Bac_photo_RC_H_C"/>
</dbReference>
<feature type="domain" description="DUF2382" evidence="3">
    <location>
        <begin position="285"/>
        <end position="328"/>
    </location>
</feature>
<gene>
    <name evidence="4" type="ORF">VVR64_00950</name>
</gene>
<dbReference type="Pfam" id="PF09557">
    <property type="entry name" value="DUF2382"/>
    <property type="match status" value="1"/>
</dbReference>
<feature type="region of interest" description="Disordered" evidence="1">
    <location>
        <begin position="313"/>
        <end position="363"/>
    </location>
</feature>
<evidence type="ECO:0000259" key="2">
    <source>
        <dbReference type="Pfam" id="PF05239"/>
    </source>
</evidence>
<dbReference type="InterPro" id="IPR027275">
    <property type="entry name" value="PRC-brl_dom"/>
</dbReference>
<keyword evidence="5" id="KW-1185">Reference proteome</keyword>
<feature type="compositionally biased region" description="Basic and acidic residues" evidence="1">
    <location>
        <begin position="242"/>
        <end position="258"/>
    </location>
</feature>
<comment type="caution">
    <text evidence="4">The sequence shown here is derived from an EMBL/GenBank/DDBJ whole genome shotgun (WGS) entry which is preliminary data.</text>
</comment>
<dbReference type="RefSeq" id="WP_368521862.1">
    <property type="nucleotide sequence ID" value="NZ_JAYWMA010000001.1"/>
</dbReference>
<dbReference type="InterPro" id="IPR011033">
    <property type="entry name" value="PRC_barrel-like_sf"/>
</dbReference>
<organism evidence="4 5">
    <name type="scientific">Corynebacterium xerosis</name>
    <dbReference type="NCBI Taxonomy" id="1725"/>
    <lineage>
        <taxon>Bacteria</taxon>
        <taxon>Bacillati</taxon>
        <taxon>Actinomycetota</taxon>
        <taxon>Actinomycetes</taxon>
        <taxon>Mycobacteriales</taxon>
        <taxon>Corynebacteriaceae</taxon>
        <taxon>Corynebacterium</taxon>
    </lineage>
</organism>
<name>A0ABV3UQN5_9CORY</name>
<evidence type="ECO:0000313" key="4">
    <source>
        <dbReference type="EMBL" id="MEX3527638.1"/>
    </source>
</evidence>
<proteinExistence type="predicted"/>
<dbReference type="InterPro" id="IPR019060">
    <property type="entry name" value="DUF2382"/>
</dbReference>